<dbReference type="EMBL" id="JBJJXI010000032">
    <property type="protein sequence ID" value="KAL3402986.1"/>
    <property type="molecule type" value="Genomic_DNA"/>
</dbReference>
<organism evidence="2 3">
    <name type="scientific">Trichogramma kaykai</name>
    <dbReference type="NCBI Taxonomy" id="54128"/>
    <lineage>
        <taxon>Eukaryota</taxon>
        <taxon>Metazoa</taxon>
        <taxon>Ecdysozoa</taxon>
        <taxon>Arthropoda</taxon>
        <taxon>Hexapoda</taxon>
        <taxon>Insecta</taxon>
        <taxon>Pterygota</taxon>
        <taxon>Neoptera</taxon>
        <taxon>Endopterygota</taxon>
        <taxon>Hymenoptera</taxon>
        <taxon>Apocrita</taxon>
        <taxon>Proctotrupomorpha</taxon>
        <taxon>Chalcidoidea</taxon>
        <taxon>Trichogrammatidae</taxon>
        <taxon>Trichogramma</taxon>
    </lineage>
</organism>
<evidence type="ECO:0000256" key="1">
    <source>
        <dbReference type="SAM" id="MobiDB-lite"/>
    </source>
</evidence>
<accession>A0ABD2XE98</accession>
<dbReference type="AlphaFoldDB" id="A0ABD2XE98"/>
<proteinExistence type="predicted"/>
<reference evidence="2 3" key="1">
    <citation type="journal article" date="2024" name="bioRxiv">
        <title>A reference genome for Trichogramma kaykai: A tiny desert-dwelling parasitoid wasp with competing sex-ratio distorters.</title>
        <authorList>
            <person name="Culotta J."/>
            <person name="Lindsey A.R."/>
        </authorList>
    </citation>
    <scope>NUCLEOTIDE SEQUENCE [LARGE SCALE GENOMIC DNA]</scope>
    <source>
        <strain evidence="2 3">KSX58</strain>
    </source>
</reference>
<dbReference type="Proteomes" id="UP001627154">
    <property type="component" value="Unassembled WGS sequence"/>
</dbReference>
<evidence type="ECO:0000313" key="2">
    <source>
        <dbReference type="EMBL" id="KAL3402986.1"/>
    </source>
</evidence>
<evidence type="ECO:0000313" key="3">
    <source>
        <dbReference type="Proteomes" id="UP001627154"/>
    </source>
</evidence>
<gene>
    <name evidence="2" type="ORF">TKK_004136</name>
</gene>
<name>A0ABD2XE98_9HYME</name>
<protein>
    <submittedName>
        <fullName evidence="2">Uncharacterized protein</fullName>
    </submittedName>
</protein>
<keyword evidence="3" id="KW-1185">Reference proteome</keyword>
<comment type="caution">
    <text evidence="2">The sequence shown here is derived from an EMBL/GenBank/DDBJ whole genome shotgun (WGS) entry which is preliminary data.</text>
</comment>
<sequence>MAIGVLEAEAGRRGAGLRHRPGSHRPTANDAENTPQATHCDDYSTRRFDDYPDVRDNDARLKRTEASTIQELFGDDYFYIIITWRPCHC</sequence>
<feature type="region of interest" description="Disordered" evidence="1">
    <location>
        <begin position="1"/>
        <end position="44"/>
    </location>
</feature>